<keyword evidence="3" id="KW-1185">Reference proteome</keyword>
<organism evidence="2 3">
    <name type="scientific">Niabella yanshanensis</name>
    <dbReference type="NCBI Taxonomy" id="577386"/>
    <lineage>
        <taxon>Bacteria</taxon>
        <taxon>Pseudomonadati</taxon>
        <taxon>Bacteroidota</taxon>
        <taxon>Chitinophagia</taxon>
        <taxon>Chitinophagales</taxon>
        <taxon>Chitinophagaceae</taxon>
        <taxon>Niabella</taxon>
    </lineage>
</organism>
<keyword evidence="1" id="KW-0812">Transmembrane</keyword>
<dbReference type="EMBL" id="CP139960">
    <property type="protein sequence ID" value="WQD40480.1"/>
    <property type="molecule type" value="Genomic_DNA"/>
</dbReference>
<proteinExistence type="predicted"/>
<protein>
    <submittedName>
        <fullName evidence="2">Uncharacterized protein</fullName>
    </submittedName>
</protein>
<keyword evidence="1" id="KW-1133">Transmembrane helix</keyword>
<dbReference type="RefSeq" id="WP_114792171.1">
    <property type="nucleotide sequence ID" value="NZ_CP139960.1"/>
</dbReference>
<dbReference type="Proteomes" id="UP001325680">
    <property type="component" value="Chromosome"/>
</dbReference>
<feature type="transmembrane region" description="Helical" evidence="1">
    <location>
        <begin position="12"/>
        <end position="44"/>
    </location>
</feature>
<accession>A0ABZ0WD22</accession>
<gene>
    <name evidence="2" type="ORF">U0035_10005</name>
</gene>
<evidence type="ECO:0000313" key="3">
    <source>
        <dbReference type="Proteomes" id="UP001325680"/>
    </source>
</evidence>
<evidence type="ECO:0000256" key="1">
    <source>
        <dbReference type="SAM" id="Phobius"/>
    </source>
</evidence>
<reference evidence="2 3" key="1">
    <citation type="submission" date="2023-12" db="EMBL/GenBank/DDBJ databases">
        <title>Genome sequencing and assembly of bacterial species from a model synthetic community.</title>
        <authorList>
            <person name="Hogle S.L."/>
        </authorList>
    </citation>
    <scope>NUCLEOTIDE SEQUENCE [LARGE SCALE GENOMIC DNA]</scope>
    <source>
        <strain evidence="2 3">HAMBI_3031</strain>
    </source>
</reference>
<keyword evidence="1" id="KW-0472">Membrane</keyword>
<evidence type="ECO:0000313" key="2">
    <source>
        <dbReference type="EMBL" id="WQD40480.1"/>
    </source>
</evidence>
<sequence>MNRSILKPVIAGALIGAALFFIPFFVLRVAVFVLIVGLLFRLFGRRSWGPGSRRQERFTRFADKVRNMTDEEYAQFKERFQYGCGGQHHKTTMAQ</sequence>
<name>A0ABZ0WD22_9BACT</name>